<feature type="non-terminal residue" evidence="2">
    <location>
        <position position="1"/>
    </location>
</feature>
<evidence type="ECO:0000313" key="2">
    <source>
        <dbReference type="EMBL" id="KAF2025152.1"/>
    </source>
</evidence>
<dbReference type="PANTHER" id="PTHR24148:SF73">
    <property type="entry name" value="HET DOMAIN PROTEIN (AFU_ORTHOLOGUE AFUA_8G01020)"/>
    <property type="match status" value="1"/>
</dbReference>
<dbReference type="AlphaFoldDB" id="A0A9P4H043"/>
<proteinExistence type="predicted"/>
<evidence type="ECO:0000313" key="3">
    <source>
        <dbReference type="Proteomes" id="UP000799777"/>
    </source>
</evidence>
<gene>
    <name evidence="2" type="ORF">EK21DRAFT_50533</name>
</gene>
<keyword evidence="3" id="KW-1185">Reference proteome</keyword>
<protein>
    <recommendedName>
        <fullName evidence="1">Heterokaryon incompatibility domain-containing protein</fullName>
    </recommendedName>
</protein>
<dbReference type="InterPro" id="IPR010730">
    <property type="entry name" value="HET"/>
</dbReference>
<sequence length="91" mass="10370">PFYYTISYTWGDEQDTVYIIINDAEMTVRVNCDYALRQALASEASKYLWIDAICIDQMATQERNHRVAMMGKVYSRAAHVLACVGNHADDS</sequence>
<dbReference type="PANTHER" id="PTHR24148">
    <property type="entry name" value="ANKYRIN REPEAT DOMAIN-CONTAINING PROTEIN 39 HOMOLOG-RELATED"/>
    <property type="match status" value="1"/>
</dbReference>
<comment type="caution">
    <text evidence="2">The sequence shown here is derived from an EMBL/GenBank/DDBJ whole genome shotgun (WGS) entry which is preliminary data.</text>
</comment>
<evidence type="ECO:0000259" key="1">
    <source>
        <dbReference type="Pfam" id="PF06985"/>
    </source>
</evidence>
<dbReference type="Proteomes" id="UP000799777">
    <property type="component" value="Unassembled WGS sequence"/>
</dbReference>
<feature type="non-terminal residue" evidence="2">
    <location>
        <position position="91"/>
    </location>
</feature>
<organism evidence="2 3">
    <name type="scientific">Setomelanomma holmii</name>
    <dbReference type="NCBI Taxonomy" id="210430"/>
    <lineage>
        <taxon>Eukaryota</taxon>
        <taxon>Fungi</taxon>
        <taxon>Dikarya</taxon>
        <taxon>Ascomycota</taxon>
        <taxon>Pezizomycotina</taxon>
        <taxon>Dothideomycetes</taxon>
        <taxon>Pleosporomycetidae</taxon>
        <taxon>Pleosporales</taxon>
        <taxon>Pleosporineae</taxon>
        <taxon>Phaeosphaeriaceae</taxon>
        <taxon>Setomelanomma</taxon>
    </lineage>
</organism>
<dbReference type="OrthoDB" id="3773119at2759"/>
<reference evidence="2" key="1">
    <citation type="journal article" date="2020" name="Stud. Mycol.">
        <title>101 Dothideomycetes genomes: a test case for predicting lifestyles and emergence of pathogens.</title>
        <authorList>
            <person name="Haridas S."/>
            <person name="Albert R."/>
            <person name="Binder M."/>
            <person name="Bloem J."/>
            <person name="Labutti K."/>
            <person name="Salamov A."/>
            <person name="Andreopoulos B."/>
            <person name="Baker S."/>
            <person name="Barry K."/>
            <person name="Bills G."/>
            <person name="Bluhm B."/>
            <person name="Cannon C."/>
            <person name="Castanera R."/>
            <person name="Culley D."/>
            <person name="Daum C."/>
            <person name="Ezra D."/>
            <person name="Gonzalez J."/>
            <person name="Henrissat B."/>
            <person name="Kuo A."/>
            <person name="Liang C."/>
            <person name="Lipzen A."/>
            <person name="Lutzoni F."/>
            <person name="Magnuson J."/>
            <person name="Mondo S."/>
            <person name="Nolan M."/>
            <person name="Ohm R."/>
            <person name="Pangilinan J."/>
            <person name="Park H.-J."/>
            <person name="Ramirez L."/>
            <person name="Alfaro M."/>
            <person name="Sun H."/>
            <person name="Tritt A."/>
            <person name="Yoshinaga Y."/>
            <person name="Zwiers L.-H."/>
            <person name="Turgeon B."/>
            <person name="Goodwin S."/>
            <person name="Spatafora J."/>
            <person name="Crous P."/>
            <person name="Grigoriev I."/>
        </authorList>
    </citation>
    <scope>NUCLEOTIDE SEQUENCE</scope>
    <source>
        <strain evidence="2">CBS 110217</strain>
    </source>
</reference>
<dbReference type="EMBL" id="ML978273">
    <property type="protein sequence ID" value="KAF2025152.1"/>
    <property type="molecule type" value="Genomic_DNA"/>
</dbReference>
<feature type="domain" description="Heterokaryon incompatibility" evidence="1">
    <location>
        <begin position="3"/>
        <end position="91"/>
    </location>
</feature>
<dbReference type="InterPro" id="IPR052895">
    <property type="entry name" value="HetReg/Transcr_Mod"/>
</dbReference>
<accession>A0A9P4H043</accession>
<name>A0A9P4H043_9PLEO</name>
<dbReference type="Pfam" id="PF06985">
    <property type="entry name" value="HET"/>
    <property type="match status" value="1"/>
</dbReference>